<comment type="catalytic activity">
    <reaction evidence="14">
        <text>a CDP-1,2-diacyl-sn-glycerol + sn-glycerol 3-phosphate = a 1,2-diacyl-sn-glycero-3-phospho-(1'-sn-glycero-3'-phosphate) + CMP + H(+)</text>
        <dbReference type="Rhea" id="RHEA:12593"/>
        <dbReference type="ChEBI" id="CHEBI:15378"/>
        <dbReference type="ChEBI" id="CHEBI:57597"/>
        <dbReference type="ChEBI" id="CHEBI:58332"/>
        <dbReference type="ChEBI" id="CHEBI:60110"/>
        <dbReference type="ChEBI" id="CHEBI:60377"/>
        <dbReference type="EC" id="2.7.8.5"/>
    </reaction>
</comment>
<comment type="caution">
    <text evidence="17">The sequence shown here is derived from an EMBL/GenBank/DDBJ whole genome shotgun (WGS) entry which is preliminary data.</text>
</comment>
<dbReference type="PANTHER" id="PTHR14269:SF11">
    <property type="entry name" value="CDP-DIACYLGLYCEROL--GLYCEROL-3-PHOSPHATE 3-PHOSPHATIDYLTRANSFERASE"/>
    <property type="match status" value="1"/>
</dbReference>
<dbReference type="OrthoDB" id="9796672at2"/>
<evidence type="ECO:0000256" key="14">
    <source>
        <dbReference type="ARBA" id="ARBA00048586"/>
    </source>
</evidence>
<keyword evidence="12" id="KW-0594">Phospholipid biosynthesis</keyword>
<keyword evidence="6" id="KW-0444">Lipid biosynthesis</keyword>
<proteinExistence type="inferred from homology"/>
<keyword evidence="11 16" id="KW-0472">Membrane</keyword>
<feature type="transmembrane region" description="Helical" evidence="16">
    <location>
        <begin position="156"/>
        <end position="176"/>
    </location>
</feature>
<dbReference type="EC" id="2.7.8.5" evidence="4"/>
<dbReference type="AlphaFoldDB" id="A0A3S0WSI2"/>
<evidence type="ECO:0000256" key="10">
    <source>
        <dbReference type="ARBA" id="ARBA00023098"/>
    </source>
</evidence>
<dbReference type="PROSITE" id="PS00379">
    <property type="entry name" value="CDP_ALCOHOL_P_TRANSF"/>
    <property type="match status" value="1"/>
</dbReference>
<dbReference type="PIRSF" id="PIRSF000847">
    <property type="entry name" value="Phos_ph_gly_syn"/>
    <property type="match status" value="1"/>
</dbReference>
<feature type="transmembrane region" description="Helical" evidence="16">
    <location>
        <begin position="94"/>
        <end position="115"/>
    </location>
</feature>
<evidence type="ECO:0000256" key="7">
    <source>
        <dbReference type="ARBA" id="ARBA00022679"/>
    </source>
</evidence>
<comment type="subcellular location">
    <subcellularLocation>
        <location evidence="1">Membrane</location>
        <topology evidence="1">Multi-pass membrane protein</topology>
    </subcellularLocation>
</comment>
<feature type="transmembrane region" description="Helical" evidence="16">
    <location>
        <begin position="69"/>
        <end position="88"/>
    </location>
</feature>
<accession>A0A3S0WSI2</accession>
<evidence type="ECO:0000313" key="17">
    <source>
        <dbReference type="EMBL" id="RUL69224.1"/>
    </source>
</evidence>
<reference evidence="17 18" key="1">
    <citation type="submission" date="2018-12" db="EMBL/GenBank/DDBJ databases">
        <title>Dyella dinghuensis sp. nov. DHOA06 and Dyella choica sp. nov. 4M-K27, isolated from forest soil.</title>
        <authorList>
            <person name="Qiu L.-H."/>
            <person name="Gao Z.-H."/>
        </authorList>
    </citation>
    <scope>NUCLEOTIDE SEQUENCE [LARGE SCALE GENOMIC DNA]</scope>
    <source>
        <strain evidence="17 18">4M-K27</strain>
    </source>
</reference>
<feature type="transmembrane region" description="Helical" evidence="16">
    <location>
        <begin position="127"/>
        <end position="150"/>
    </location>
</feature>
<keyword evidence="8 16" id="KW-0812">Transmembrane</keyword>
<evidence type="ECO:0000256" key="9">
    <source>
        <dbReference type="ARBA" id="ARBA00022989"/>
    </source>
</evidence>
<evidence type="ECO:0000256" key="1">
    <source>
        <dbReference type="ARBA" id="ARBA00004141"/>
    </source>
</evidence>
<name>A0A3S0WSI2_9GAMM</name>
<evidence type="ECO:0000256" key="11">
    <source>
        <dbReference type="ARBA" id="ARBA00023136"/>
    </source>
</evidence>
<evidence type="ECO:0000256" key="3">
    <source>
        <dbReference type="ARBA" id="ARBA00010441"/>
    </source>
</evidence>
<dbReference type="GO" id="GO:0008444">
    <property type="term" value="F:CDP-diacylglycerol-glycerol-3-phosphate 3-phosphatidyltransferase activity"/>
    <property type="evidence" value="ECO:0007669"/>
    <property type="project" value="UniProtKB-EC"/>
</dbReference>
<dbReference type="InterPro" id="IPR048254">
    <property type="entry name" value="CDP_ALCOHOL_P_TRANSF_CS"/>
</dbReference>
<dbReference type="InterPro" id="IPR000462">
    <property type="entry name" value="CDP-OH_P_trans"/>
</dbReference>
<evidence type="ECO:0000256" key="8">
    <source>
        <dbReference type="ARBA" id="ARBA00022692"/>
    </source>
</evidence>
<evidence type="ECO:0000256" key="4">
    <source>
        <dbReference type="ARBA" id="ARBA00013170"/>
    </source>
</evidence>
<sequence>MPLASQSRWRHLPNAISVLRVLLVAPIGWLLWHEQWRCALQLVAVAGVSDGVDGFLARQYGWQSRLGGMLDAIADKLLLVACFVILAWRQEVPLWLATIVCGRDLVIALGALGWRVLIGPIEPRPSLLSKACTLAQIIYLLAVLLALSHWPAPRSVSLAWLVAALCVASGVHYVLYWSHRAWRLRHADTLSPPGRGLG</sequence>
<evidence type="ECO:0000256" key="5">
    <source>
        <dbReference type="ARBA" id="ARBA00014944"/>
    </source>
</evidence>
<dbReference type="InterPro" id="IPR004570">
    <property type="entry name" value="Phosphatidylglycerol_P_synth"/>
</dbReference>
<evidence type="ECO:0000256" key="16">
    <source>
        <dbReference type="SAM" id="Phobius"/>
    </source>
</evidence>
<keyword evidence="9 16" id="KW-1133">Transmembrane helix</keyword>
<keyword evidence="13" id="KW-1208">Phospholipid metabolism</keyword>
<dbReference type="GO" id="GO:0046474">
    <property type="term" value="P:glycerophospholipid biosynthetic process"/>
    <property type="evidence" value="ECO:0007669"/>
    <property type="project" value="TreeGrafter"/>
</dbReference>
<evidence type="ECO:0000313" key="18">
    <source>
        <dbReference type="Proteomes" id="UP000274358"/>
    </source>
</evidence>
<dbReference type="InterPro" id="IPR050324">
    <property type="entry name" value="CDP-alcohol_PTase-I"/>
</dbReference>
<keyword evidence="18" id="KW-1185">Reference proteome</keyword>
<organism evidence="17 18">
    <name type="scientific">Dyella choica</name>
    <dbReference type="NCBI Taxonomy" id="1927959"/>
    <lineage>
        <taxon>Bacteria</taxon>
        <taxon>Pseudomonadati</taxon>
        <taxon>Pseudomonadota</taxon>
        <taxon>Gammaproteobacteria</taxon>
        <taxon>Lysobacterales</taxon>
        <taxon>Rhodanobacteraceae</taxon>
        <taxon>Dyella</taxon>
    </lineage>
</organism>
<dbReference type="Pfam" id="PF01066">
    <property type="entry name" value="CDP-OH_P_transf"/>
    <property type="match status" value="1"/>
</dbReference>
<dbReference type="RefSeq" id="WP_126687092.1">
    <property type="nucleotide sequence ID" value="NZ_RYYV01000036.1"/>
</dbReference>
<comment type="similarity">
    <text evidence="3 15">Belongs to the CDP-alcohol phosphatidyltransferase class-I family.</text>
</comment>
<evidence type="ECO:0000256" key="15">
    <source>
        <dbReference type="RuleBase" id="RU003750"/>
    </source>
</evidence>
<evidence type="ECO:0000256" key="12">
    <source>
        <dbReference type="ARBA" id="ARBA00023209"/>
    </source>
</evidence>
<evidence type="ECO:0000256" key="6">
    <source>
        <dbReference type="ARBA" id="ARBA00022516"/>
    </source>
</evidence>
<dbReference type="Gene3D" id="1.20.120.1760">
    <property type="match status" value="1"/>
</dbReference>
<protein>
    <recommendedName>
        <fullName evidence="5">CDP-diacylglycerol--glycerol-3-phosphate 3-phosphatidyltransferase</fullName>
        <ecNumber evidence="4">2.7.8.5</ecNumber>
    </recommendedName>
</protein>
<comment type="pathway">
    <text evidence="2">Phospholipid metabolism; phosphatidylglycerol biosynthesis; phosphatidylglycerol from CDP-diacylglycerol: step 1/2.</text>
</comment>
<dbReference type="GO" id="GO:0016020">
    <property type="term" value="C:membrane"/>
    <property type="evidence" value="ECO:0007669"/>
    <property type="project" value="UniProtKB-SubCell"/>
</dbReference>
<keyword evidence="7 15" id="KW-0808">Transferase</keyword>
<evidence type="ECO:0000256" key="2">
    <source>
        <dbReference type="ARBA" id="ARBA00005042"/>
    </source>
</evidence>
<dbReference type="InterPro" id="IPR043130">
    <property type="entry name" value="CDP-OH_PTrfase_TM_dom"/>
</dbReference>
<dbReference type="Proteomes" id="UP000274358">
    <property type="component" value="Unassembled WGS sequence"/>
</dbReference>
<dbReference type="PANTHER" id="PTHR14269">
    <property type="entry name" value="CDP-DIACYLGLYCEROL--GLYCEROL-3-PHOSPHATE 3-PHOSPHATIDYLTRANSFERASE-RELATED"/>
    <property type="match status" value="1"/>
</dbReference>
<evidence type="ECO:0000256" key="13">
    <source>
        <dbReference type="ARBA" id="ARBA00023264"/>
    </source>
</evidence>
<dbReference type="EMBL" id="RYYV01000036">
    <property type="protein sequence ID" value="RUL69224.1"/>
    <property type="molecule type" value="Genomic_DNA"/>
</dbReference>
<feature type="transmembrane region" description="Helical" evidence="16">
    <location>
        <begin position="12"/>
        <end position="32"/>
    </location>
</feature>
<gene>
    <name evidence="17" type="ORF">EKH80_22745</name>
</gene>
<keyword evidence="10" id="KW-0443">Lipid metabolism</keyword>